<dbReference type="Gene3D" id="1.10.357.10">
    <property type="entry name" value="Tetracycline Repressor, domain 2"/>
    <property type="match status" value="1"/>
</dbReference>
<evidence type="ECO:0000313" key="4">
    <source>
        <dbReference type="EMBL" id="CDM62328.1"/>
    </source>
</evidence>
<dbReference type="InterPro" id="IPR009057">
    <property type="entry name" value="Homeodomain-like_sf"/>
</dbReference>
<evidence type="ECO:0000313" key="5">
    <source>
        <dbReference type="Proteomes" id="UP000019443"/>
    </source>
</evidence>
<dbReference type="PROSITE" id="PS50977">
    <property type="entry name" value="HTH_TETR_2"/>
    <property type="match status" value="1"/>
</dbReference>
<keyword evidence="5" id="KW-1185">Reference proteome</keyword>
<dbReference type="KEGG" id="rhl:LPU83_pLPU83d_0958"/>
<dbReference type="SUPFAM" id="SSF46689">
    <property type="entry name" value="Homeodomain-like"/>
    <property type="match status" value="1"/>
</dbReference>
<dbReference type="GO" id="GO:0003677">
    <property type="term" value="F:DNA binding"/>
    <property type="evidence" value="ECO:0007669"/>
    <property type="project" value="UniProtKB-UniRule"/>
</dbReference>
<keyword evidence="4" id="KW-0614">Plasmid</keyword>
<sequence length="169" mass="18607">MEVGTIVRHPPRAEYASRIIEAGTEACRLYGPSKTNVADIARLLGKSPASVYKIFPSKATIWNAVAENFFQTDVRFPAVSTDSLNAADRLQEHVLGQHHSMLKACHGDRQMFNLVVLAAELDVGTLPSVSLHRRPAVHRPCRLEAHHISRREGDGSRELSSLVGLHQGL</sequence>
<name>W6RUG6_9HYPH</name>
<evidence type="ECO:0000256" key="2">
    <source>
        <dbReference type="PROSITE-ProRule" id="PRU00335"/>
    </source>
</evidence>
<proteinExistence type="predicted"/>
<dbReference type="AlphaFoldDB" id="W6RUG6"/>
<feature type="DNA-binding region" description="H-T-H motif" evidence="2">
    <location>
        <begin position="36"/>
        <end position="55"/>
    </location>
</feature>
<protein>
    <recommendedName>
        <fullName evidence="3">HTH tetR-type domain-containing protein</fullName>
    </recommendedName>
</protein>
<feature type="domain" description="HTH tetR-type" evidence="3">
    <location>
        <begin position="13"/>
        <end position="73"/>
    </location>
</feature>
<keyword evidence="1 2" id="KW-0238">DNA-binding</keyword>
<dbReference type="RefSeq" id="WP_082321340.1">
    <property type="nucleotide sequence ID" value="NZ_ATTO01000066.1"/>
</dbReference>
<geneLocation type="plasmid" evidence="4 5">
    <name>pLPU83d</name>
</geneLocation>
<dbReference type="EMBL" id="HG916855">
    <property type="protein sequence ID" value="CDM62328.1"/>
    <property type="molecule type" value="Genomic_DNA"/>
</dbReference>
<evidence type="ECO:0000256" key="1">
    <source>
        <dbReference type="ARBA" id="ARBA00023125"/>
    </source>
</evidence>
<evidence type="ECO:0000259" key="3">
    <source>
        <dbReference type="PROSITE" id="PS50977"/>
    </source>
</evidence>
<dbReference type="HOGENOM" id="CLU_1577263_0_0_5"/>
<dbReference type="InterPro" id="IPR001647">
    <property type="entry name" value="HTH_TetR"/>
</dbReference>
<dbReference type="Pfam" id="PF00440">
    <property type="entry name" value="TetR_N"/>
    <property type="match status" value="1"/>
</dbReference>
<accession>W6RUG6</accession>
<gene>
    <name evidence="4" type="ORF">LPU83_pLPU83d_0958</name>
</gene>
<reference evidence="4" key="1">
    <citation type="submission" date="2013-11" db="EMBL/GenBank/DDBJ databases">
        <title>Draft genome sequence of the broad-host-range Rhizobium sp. LPU83 strain, a member of the low-genetic diversity Oregon-like Rhizobium sp. group.</title>
        <authorList>
            <person name="Wibberg D."/>
            <person name="Puehler A."/>
            <person name="Schlueter A."/>
        </authorList>
    </citation>
    <scope>NUCLEOTIDE SEQUENCE [LARGE SCALE GENOMIC DNA]</scope>
    <source>
        <strain evidence="4">LPU83</strain>
        <plasmid evidence="4">pLPU83d</plasmid>
    </source>
</reference>
<organism evidence="4 5">
    <name type="scientific">Rhizobium favelukesii</name>
    <dbReference type="NCBI Taxonomy" id="348824"/>
    <lineage>
        <taxon>Bacteria</taxon>
        <taxon>Pseudomonadati</taxon>
        <taxon>Pseudomonadota</taxon>
        <taxon>Alphaproteobacteria</taxon>
        <taxon>Hyphomicrobiales</taxon>
        <taxon>Rhizobiaceae</taxon>
        <taxon>Rhizobium/Agrobacterium group</taxon>
        <taxon>Rhizobium</taxon>
    </lineage>
</organism>
<dbReference type="Proteomes" id="UP000019443">
    <property type="component" value="Plasmid pLPU83d"/>
</dbReference>